<protein>
    <recommendedName>
        <fullName evidence="10">TFIID subunit TAF5 NTD2 domain-containing protein</fullName>
    </recommendedName>
</protein>
<dbReference type="Pfam" id="PF08513">
    <property type="entry name" value="LisH"/>
    <property type="match status" value="1"/>
</dbReference>
<dbReference type="Proteomes" id="UP000490939">
    <property type="component" value="Unassembled WGS sequence"/>
</dbReference>
<feature type="compositionally biased region" description="Polar residues" evidence="9">
    <location>
        <begin position="52"/>
        <end position="66"/>
    </location>
</feature>
<dbReference type="PROSITE" id="PS00678">
    <property type="entry name" value="WD_REPEATS_1"/>
    <property type="match status" value="1"/>
</dbReference>
<evidence type="ECO:0000313" key="12">
    <source>
        <dbReference type="Proteomes" id="UP000490939"/>
    </source>
</evidence>
<feature type="repeat" description="WD" evidence="8">
    <location>
        <begin position="621"/>
        <end position="662"/>
    </location>
</feature>
<evidence type="ECO:0000256" key="2">
    <source>
        <dbReference type="ARBA" id="ARBA00009435"/>
    </source>
</evidence>
<feature type="region of interest" description="Disordered" evidence="9">
    <location>
        <begin position="1"/>
        <end position="32"/>
    </location>
</feature>
<evidence type="ECO:0000256" key="5">
    <source>
        <dbReference type="ARBA" id="ARBA00023015"/>
    </source>
</evidence>
<dbReference type="GO" id="GO:0005669">
    <property type="term" value="C:transcription factor TFIID complex"/>
    <property type="evidence" value="ECO:0007669"/>
    <property type="project" value="TreeGrafter"/>
</dbReference>
<keyword evidence="12" id="KW-1185">Reference proteome</keyword>
<keyword evidence="4" id="KW-0677">Repeat</keyword>
<dbReference type="InterPro" id="IPR020472">
    <property type="entry name" value="WD40_PAC1"/>
</dbReference>
<dbReference type="PROSITE" id="PS50082">
    <property type="entry name" value="WD_REPEATS_2"/>
    <property type="match status" value="6"/>
</dbReference>
<dbReference type="InterPro" id="IPR019775">
    <property type="entry name" value="WD40_repeat_CS"/>
</dbReference>
<keyword evidence="6" id="KW-0804">Transcription</keyword>
<dbReference type="InterPro" id="IPR015943">
    <property type="entry name" value="WD40/YVTN_repeat-like_dom_sf"/>
</dbReference>
<evidence type="ECO:0000256" key="1">
    <source>
        <dbReference type="ARBA" id="ARBA00004123"/>
    </source>
</evidence>
<evidence type="ECO:0000256" key="7">
    <source>
        <dbReference type="ARBA" id="ARBA00023242"/>
    </source>
</evidence>
<feature type="repeat" description="WD" evidence="8">
    <location>
        <begin position="671"/>
        <end position="705"/>
    </location>
</feature>
<dbReference type="GO" id="GO:0006367">
    <property type="term" value="P:transcription initiation at RNA polymerase II promoter"/>
    <property type="evidence" value="ECO:0007669"/>
    <property type="project" value="TreeGrafter"/>
</dbReference>
<proteinExistence type="inferred from homology"/>
<dbReference type="InterPro" id="IPR036322">
    <property type="entry name" value="WD40_repeat_dom_sf"/>
</dbReference>
<evidence type="ECO:0000256" key="3">
    <source>
        <dbReference type="ARBA" id="ARBA00022574"/>
    </source>
</evidence>
<dbReference type="CDD" id="cd08044">
    <property type="entry name" value="TAF5_NTD2"/>
    <property type="match status" value="1"/>
</dbReference>
<gene>
    <name evidence="11" type="ORF">EG327_005923</name>
</gene>
<comment type="subcellular location">
    <subcellularLocation>
        <location evidence="1">Nucleus</location>
    </subcellularLocation>
</comment>
<feature type="repeat" description="WD" evidence="8">
    <location>
        <begin position="484"/>
        <end position="528"/>
    </location>
</feature>
<dbReference type="SUPFAM" id="SSF50978">
    <property type="entry name" value="WD40 repeat-like"/>
    <property type="match status" value="1"/>
</dbReference>
<name>A0A8H3V4B4_VENIN</name>
<evidence type="ECO:0000259" key="10">
    <source>
        <dbReference type="Pfam" id="PF04494"/>
    </source>
</evidence>
<dbReference type="PRINTS" id="PR00320">
    <property type="entry name" value="GPROTEINBRPT"/>
</dbReference>
<comment type="similarity">
    <text evidence="2">Belongs to the WD repeat TAF5 family.</text>
</comment>
<evidence type="ECO:0000256" key="6">
    <source>
        <dbReference type="ARBA" id="ARBA00023163"/>
    </source>
</evidence>
<evidence type="ECO:0000256" key="8">
    <source>
        <dbReference type="PROSITE-ProRule" id="PRU00221"/>
    </source>
</evidence>
<evidence type="ECO:0000256" key="9">
    <source>
        <dbReference type="SAM" id="MobiDB-lite"/>
    </source>
</evidence>
<dbReference type="SUPFAM" id="SSF160897">
    <property type="entry name" value="Taf5 N-terminal domain-like"/>
    <property type="match status" value="1"/>
</dbReference>
<evidence type="ECO:0000256" key="4">
    <source>
        <dbReference type="ARBA" id="ARBA00022737"/>
    </source>
</evidence>
<dbReference type="InterPro" id="IPR006594">
    <property type="entry name" value="LisH"/>
</dbReference>
<sequence length="783" mass="85146">MSGLDVMSQSSQIKISPAQPFDGSRNAQFESQILPPPKTLCLIRAFPAMAQQPQQHGQMASRQGSVVNGPPSAGMGPSTGPQQAPPPGGSATSQQNLNQIVLEYLNKKGYSKTEATLRRESAHHDDNGRPLVKRAEDAGGKQYEKAYALLLTYVEDSLEVYRPELVRLLWPIFVHSVLSLAADFYPEDCKQFSTRYGSRFEREHPDEVRQLNTVTLPEHVQASHIGKIFRGNKYRLTMTTMAYSMLTQFLEARESDGGSVLMKLIEAHMHIVTVDRAVAGVERSLAAMMARKGGDYDMPGEDEGIPGHNPGSANTDRNAPNVLARLALGPLPMDPDAMEDIRADLQDEDARDPPKPGQNSLVEEFEQRIKQEPTEDAPTREQVPLPPPIARDIAMEVQKIREHRDRFKIDPKTGGVGPGVSVCMYTFHNTHDSINCLDFSGDLMLVAAGTAQSYVRIWSLDGNPIPNTADANDANTKPSSSRRLVGHSGPIFGVAFSPAAAKPSSSSVSTGPRYLLSCSADKTIRLWSCDTWTCLVAYRGHDAPVWDIRWGPQGHYFLTGGHDKVARLWSTEHIAALRMFVGHDSDVDKVAFHPNGLYVFTAGDKNVRMWDINRGTAVRMFTGHTGNITAIECSPNGKLLASADDQGSIILWDLDKGARIKRMRGHGKGGIWTLSFSVESSVLTSGGADLTVRVWDVVQKAAEASSDGAMVKPEAGVSAASAAAVAGAAVTNAVKDKQKGRKEVVVTPDQISAFPTKKSPVYKVTFTRGNLLLAGSAYLPETN</sequence>
<feature type="repeat" description="WD" evidence="8">
    <location>
        <begin position="580"/>
        <end position="620"/>
    </location>
</feature>
<dbReference type="PROSITE" id="PS50294">
    <property type="entry name" value="WD_REPEATS_REGION"/>
    <property type="match status" value="3"/>
</dbReference>
<dbReference type="InterPro" id="IPR007582">
    <property type="entry name" value="TFIID_NTD2"/>
</dbReference>
<dbReference type="SMART" id="SM00320">
    <property type="entry name" value="WD40"/>
    <property type="match status" value="6"/>
</dbReference>
<feature type="repeat" description="WD" evidence="8">
    <location>
        <begin position="427"/>
        <end position="468"/>
    </location>
</feature>
<dbReference type="InterPro" id="IPR001680">
    <property type="entry name" value="WD40_rpt"/>
</dbReference>
<feature type="region of interest" description="Disordered" evidence="9">
    <location>
        <begin position="52"/>
        <end position="93"/>
    </location>
</feature>
<feature type="repeat" description="WD" evidence="8">
    <location>
        <begin position="538"/>
        <end position="579"/>
    </location>
</feature>
<dbReference type="Gene3D" id="1.25.40.500">
    <property type="entry name" value="TFIID subunit TAF5, NTD2 domain"/>
    <property type="match status" value="1"/>
</dbReference>
<accession>A0A8H3V4B4</accession>
<dbReference type="PROSITE" id="PS50896">
    <property type="entry name" value="LISH"/>
    <property type="match status" value="1"/>
</dbReference>
<evidence type="ECO:0000313" key="11">
    <source>
        <dbReference type="EMBL" id="KAE9982214.1"/>
    </source>
</evidence>
<dbReference type="Pfam" id="PF04494">
    <property type="entry name" value="TFIID_NTD2"/>
    <property type="match status" value="1"/>
</dbReference>
<dbReference type="CDD" id="cd00200">
    <property type="entry name" value="WD40"/>
    <property type="match status" value="1"/>
</dbReference>
<dbReference type="GO" id="GO:0016251">
    <property type="term" value="F:RNA polymerase II general transcription initiation factor activity"/>
    <property type="evidence" value="ECO:0007669"/>
    <property type="project" value="TreeGrafter"/>
</dbReference>
<feature type="domain" description="TFIID subunit TAF5 NTD2" evidence="10">
    <location>
        <begin position="139"/>
        <end position="269"/>
    </location>
</feature>
<organism evidence="11 12">
    <name type="scientific">Venturia inaequalis</name>
    <name type="common">Apple scab fungus</name>
    <dbReference type="NCBI Taxonomy" id="5025"/>
    <lineage>
        <taxon>Eukaryota</taxon>
        <taxon>Fungi</taxon>
        <taxon>Dikarya</taxon>
        <taxon>Ascomycota</taxon>
        <taxon>Pezizomycotina</taxon>
        <taxon>Dothideomycetes</taxon>
        <taxon>Pleosporomycetidae</taxon>
        <taxon>Venturiales</taxon>
        <taxon>Venturiaceae</taxon>
        <taxon>Venturia</taxon>
    </lineage>
</organism>
<dbReference type="PANTHER" id="PTHR19879">
    <property type="entry name" value="TRANSCRIPTION INITIATION FACTOR TFIID"/>
    <property type="match status" value="1"/>
</dbReference>
<comment type="caution">
    <text evidence="11">The sequence shown here is derived from an EMBL/GenBank/DDBJ whole genome shotgun (WGS) entry which is preliminary data.</text>
</comment>
<keyword evidence="7" id="KW-0539">Nucleus</keyword>
<dbReference type="PANTHER" id="PTHR19879:SF1">
    <property type="entry name" value="CANNONBALL-RELATED"/>
    <property type="match status" value="1"/>
</dbReference>
<keyword evidence="3 8" id="KW-0853">WD repeat</keyword>
<dbReference type="SMART" id="SM00667">
    <property type="entry name" value="LisH"/>
    <property type="match status" value="1"/>
</dbReference>
<keyword evidence="5" id="KW-0805">Transcription regulation</keyword>
<dbReference type="AlphaFoldDB" id="A0A8H3V4B4"/>
<dbReference type="InterPro" id="IPR037264">
    <property type="entry name" value="TFIID_NTD2_sf"/>
</dbReference>
<dbReference type="Gene3D" id="2.130.10.10">
    <property type="entry name" value="YVTN repeat-like/Quinoprotein amine dehydrogenase"/>
    <property type="match status" value="2"/>
</dbReference>
<reference evidence="11 12" key="1">
    <citation type="submission" date="2019-07" db="EMBL/GenBank/DDBJ databases">
        <title>Venturia inaequalis Genome Resource.</title>
        <authorList>
            <person name="Lichtner F.J."/>
        </authorList>
    </citation>
    <scope>NUCLEOTIDE SEQUENCE [LARGE SCALE GENOMIC DNA]</scope>
    <source>
        <strain evidence="11 12">DMI_063113</strain>
    </source>
</reference>
<dbReference type="EMBL" id="WNWR01000343">
    <property type="protein sequence ID" value="KAE9982214.1"/>
    <property type="molecule type" value="Genomic_DNA"/>
</dbReference>
<dbReference type="Pfam" id="PF00400">
    <property type="entry name" value="WD40"/>
    <property type="match status" value="6"/>
</dbReference>